<keyword evidence="4" id="KW-1185">Reference proteome</keyword>
<feature type="region of interest" description="Disordered" evidence="2">
    <location>
        <begin position="510"/>
        <end position="532"/>
    </location>
</feature>
<dbReference type="VEuPathDB" id="FungiDB:PYU1_G004021"/>
<dbReference type="InParanoid" id="K3WGE0"/>
<reference evidence="4" key="2">
    <citation type="submission" date="2010-04" db="EMBL/GenBank/DDBJ databases">
        <authorList>
            <person name="Buell R."/>
            <person name="Hamilton J."/>
            <person name="Hostetler J."/>
        </authorList>
    </citation>
    <scope>NUCLEOTIDE SEQUENCE [LARGE SCALE GENOMIC DNA]</scope>
    <source>
        <strain evidence="4">DAOM:BR144</strain>
    </source>
</reference>
<sequence length="769" mass="88300">MRNQLYESIELSPECTFKMRRPDWNTHEKSAFFNTMRQMRLALLETHAASLAVIEKQKGARKKLNRDLLKAKEVLQHLEELKKTTPANGARRMAIDYSYVDSDVFDSFSKQLIPAEALLADVRARLEKVNLIITNEEKSTKIIRHYVQGFAATKLQQSVRDFLRSHRWKLAWQDFKDNVQLAAVVTIQTSFRMLRAKQTRWFLEEVRRNHHMEAAAAIICRFFRAILQQRQVRVTQLLGEARRQAKQRQRDALLALEYAVSRILCCKALQHWQEKQRQATAQQQRHIVGSVVTIQRMYRGFRDRLQWKRIRLLNTLSPPVRVLVDHFLVSGNFWGFVLEIDTAYRRFEHDKRVEDEDALTFVSTLLRQRKREEDQMMQSPIVHGAHQTQSAYLSASPASSSSLSTDSLAASSTDSSLSQTLLESPMAADLIALSPNKRKTDVFPTDLPPKVIRHAMAQGFALDEIIAVLRGLQAQKKDIQDVHLVVKALAQRTPLMTNPWKSERLARHEACPRYNGPGDEKNNEDDSRHTNRSYAVQKQKPMLGHHIKKAPKNPALRKQPEPFVSENLIASIPGGLNAPIARILFVAALKSFDPDADGDGGAFTLPEDFTIDPFQSYLQLENPLLKIRREHRALEASKPFLAQFTENRCLTGYDVLYNVRGVDELVSWKIPRPLALSIYDVLEQIHRQMTHLSTRNIRREMFISPAFEHFLHARVSEKANKPKETAISTSSKEVATGTQHHFKKRIVHEVLLGSTHSKAKYESGWTEMC</sequence>
<accession>K3WGE0</accession>
<feature type="compositionally biased region" description="Basic and acidic residues" evidence="2">
    <location>
        <begin position="518"/>
        <end position="529"/>
    </location>
</feature>
<name>K3WGE0_GLOUD</name>
<reference evidence="3" key="3">
    <citation type="submission" date="2015-02" db="UniProtKB">
        <authorList>
            <consortium name="EnsemblProtists"/>
        </authorList>
    </citation>
    <scope>IDENTIFICATION</scope>
    <source>
        <strain evidence="3">DAOM BR144</strain>
    </source>
</reference>
<protein>
    <submittedName>
        <fullName evidence="3">Uncharacterized protein</fullName>
    </submittedName>
</protein>
<evidence type="ECO:0000313" key="3">
    <source>
        <dbReference type="EnsemblProtists" id="PYU1_T004031"/>
    </source>
</evidence>
<reference evidence="4" key="1">
    <citation type="journal article" date="2010" name="Genome Biol.">
        <title>Genome sequence of the necrotrophic plant pathogen Pythium ultimum reveals original pathogenicity mechanisms and effector repertoire.</title>
        <authorList>
            <person name="Levesque C.A."/>
            <person name="Brouwer H."/>
            <person name="Cano L."/>
            <person name="Hamilton J.P."/>
            <person name="Holt C."/>
            <person name="Huitema E."/>
            <person name="Raffaele S."/>
            <person name="Robideau G.P."/>
            <person name="Thines M."/>
            <person name="Win J."/>
            <person name="Zerillo M.M."/>
            <person name="Beakes G.W."/>
            <person name="Boore J.L."/>
            <person name="Busam D."/>
            <person name="Dumas B."/>
            <person name="Ferriera S."/>
            <person name="Fuerstenberg S.I."/>
            <person name="Gachon C.M."/>
            <person name="Gaulin E."/>
            <person name="Govers F."/>
            <person name="Grenville-Briggs L."/>
            <person name="Horner N."/>
            <person name="Hostetler J."/>
            <person name="Jiang R.H."/>
            <person name="Johnson J."/>
            <person name="Krajaejun T."/>
            <person name="Lin H."/>
            <person name="Meijer H.J."/>
            <person name="Moore B."/>
            <person name="Morris P."/>
            <person name="Phuntmart V."/>
            <person name="Puiu D."/>
            <person name="Shetty J."/>
            <person name="Stajich J.E."/>
            <person name="Tripathy S."/>
            <person name="Wawra S."/>
            <person name="van West P."/>
            <person name="Whitty B.R."/>
            <person name="Coutinho P.M."/>
            <person name="Henrissat B."/>
            <person name="Martin F."/>
            <person name="Thomas P.D."/>
            <person name="Tyler B.M."/>
            <person name="De Vries R.P."/>
            <person name="Kamoun S."/>
            <person name="Yandell M."/>
            <person name="Tisserat N."/>
            <person name="Buell C.R."/>
        </authorList>
    </citation>
    <scope>NUCLEOTIDE SEQUENCE</scope>
    <source>
        <strain evidence="4">DAOM:BR144</strain>
    </source>
</reference>
<proteinExistence type="predicted"/>
<organism evidence="3 4">
    <name type="scientific">Globisporangium ultimum (strain ATCC 200006 / CBS 805.95 / DAOM BR144)</name>
    <name type="common">Pythium ultimum</name>
    <dbReference type="NCBI Taxonomy" id="431595"/>
    <lineage>
        <taxon>Eukaryota</taxon>
        <taxon>Sar</taxon>
        <taxon>Stramenopiles</taxon>
        <taxon>Oomycota</taxon>
        <taxon>Peronosporomycetes</taxon>
        <taxon>Pythiales</taxon>
        <taxon>Pythiaceae</taxon>
        <taxon>Globisporangium</taxon>
    </lineage>
</organism>
<dbReference type="EMBL" id="GL376567">
    <property type="status" value="NOT_ANNOTATED_CDS"/>
    <property type="molecule type" value="Genomic_DNA"/>
</dbReference>
<dbReference type="OMA" id="PLMTNPW"/>
<feature type="coiled-coil region" evidence="1">
    <location>
        <begin position="54"/>
        <end position="81"/>
    </location>
</feature>
<dbReference type="AlphaFoldDB" id="K3WGE0"/>
<evidence type="ECO:0000256" key="1">
    <source>
        <dbReference type="SAM" id="Coils"/>
    </source>
</evidence>
<dbReference type="EnsemblProtists" id="PYU1_T004031">
    <property type="protein sequence ID" value="PYU1_T004031"/>
    <property type="gene ID" value="PYU1_G004021"/>
</dbReference>
<dbReference type="PROSITE" id="PS50096">
    <property type="entry name" value="IQ"/>
    <property type="match status" value="1"/>
</dbReference>
<keyword evidence="1" id="KW-0175">Coiled coil</keyword>
<dbReference type="eggNOG" id="ENOG502S00V">
    <property type="taxonomic scope" value="Eukaryota"/>
</dbReference>
<evidence type="ECO:0000256" key="2">
    <source>
        <dbReference type="SAM" id="MobiDB-lite"/>
    </source>
</evidence>
<evidence type="ECO:0000313" key="4">
    <source>
        <dbReference type="Proteomes" id="UP000019132"/>
    </source>
</evidence>
<dbReference type="STRING" id="431595.K3WGE0"/>
<dbReference type="Proteomes" id="UP000019132">
    <property type="component" value="Unassembled WGS sequence"/>
</dbReference>
<dbReference type="HOGENOM" id="CLU_014378_0_0_1"/>